<evidence type="ECO:0008006" key="5">
    <source>
        <dbReference type="Google" id="ProtNLM"/>
    </source>
</evidence>
<keyword evidence="4" id="KW-1185">Reference proteome</keyword>
<dbReference type="AlphaFoldDB" id="A0A1I4P566"/>
<feature type="region of interest" description="Disordered" evidence="1">
    <location>
        <begin position="22"/>
        <end position="70"/>
    </location>
</feature>
<evidence type="ECO:0000256" key="1">
    <source>
        <dbReference type="SAM" id="MobiDB-lite"/>
    </source>
</evidence>
<feature type="compositionally biased region" description="Acidic residues" evidence="1">
    <location>
        <begin position="24"/>
        <end position="57"/>
    </location>
</feature>
<evidence type="ECO:0000256" key="2">
    <source>
        <dbReference type="SAM" id="SignalP"/>
    </source>
</evidence>
<dbReference type="RefSeq" id="WP_091484843.1">
    <property type="nucleotide sequence ID" value="NZ_FOTR01000010.1"/>
</dbReference>
<proteinExistence type="predicted"/>
<evidence type="ECO:0000313" key="4">
    <source>
        <dbReference type="Proteomes" id="UP000198565"/>
    </source>
</evidence>
<sequence length="213" mass="24130">MKKYLAIFASLLAVLILAACNSEGSDEDEENEETSVEETTTSEENESEEEETEEIPEEESKKDDSESAGSDIEAVKEKALERYPDDVRIGEELEFERNDIAHDHVNQIVNSFKIVDEIDGVEPKNDHFIIVNMTIENLIDDFAYGLDFLKPVGYDDSTSTFQRESGELEEEFVDEGDGITTGNIIIDIEDSDYYRIKVNGGYIILFRDEATEE</sequence>
<dbReference type="EMBL" id="FOTR01000010">
    <property type="protein sequence ID" value="SFM22928.1"/>
    <property type="molecule type" value="Genomic_DNA"/>
</dbReference>
<name>A0A1I4P566_9BACI</name>
<gene>
    <name evidence="3" type="ORF">SAMN04487943_11084</name>
</gene>
<feature type="chain" id="PRO_5011635983" description="DUF4352 domain-containing protein" evidence="2">
    <location>
        <begin position="25"/>
        <end position="213"/>
    </location>
</feature>
<accession>A0A1I4P566</accession>
<protein>
    <recommendedName>
        <fullName evidence="5">DUF4352 domain-containing protein</fullName>
    </recommendedName>
</protein>
<dbReference type="PROSITE" id="PS51257">
    <property type="entry name" value="PROKAR_LIPOPROTEIN"/>
    <property type="match status" value="1"/>
</dbReference>
<dbReference type="Proteomes" id="UP000198565">
    <property type="component" value="Unassembled WGS sequence"/>
</dbReference>
<dbReference type="OrthoDB" id="9838998at2"/>
<reference evidence="4" key="1">
    <citation type="submission" date="2016-10" db="EMBL/GenBank/DDBJ databases">
        <authorList>
            <person name="Varghese N."/>
            <person name="Submissions S."/>
        </authorList>
    </citation>
    <scope>NUCLEOTIDE SEQUENCE [LARGE SCALE GENOMIC DNA]</scope>
    <source>
        <strain evidence="4">CGMCC 1.4250</strain>
    </source>
</reference>
<feature type="signal peptide" evidence="2">
    <location>
        <begin position="1"/>
        <end position="24"/>
    </location>
</feature>
<evidence type="ECO:0000313" key="3">
    <source>
        <dbReference type="EMBL" id="SFM22928.1"/>
    </source>
</evidence>
<organism evidence="3 4">
    <name type="scientific">Gracilibacillus orientalis</name>
    <dbReference type="NCBI Taxonomy" id="334253"/>
    <lineage>
        <taxon>Bacteria</taxon>
        <taxon>Bacillati</taxon>
        <taxon>Bacillota</taxon>
        <taxon>Bacilli</taxon>
        <taxon>Bacillales</taxon>
        <taxon>Bacillaceae</taxon>
        <taxon>Gracilibacillus</taxon>
    </lineage>
</organism>
<keyword evidence="2" id="KW-0732">Signal</keyword>
<dbReference type="STRING" id="334253.SAMN04487943_11084"/>